<feature type="compositionally biased region" description="Basic and acidic residues" evidence="1">
    <location>
        <begin position="297"/>
        <end position="308"/>
    </location>
</feature>
<dbReference type="Gramene" id="QL05p063735:mrna">
    <property type="protein sequence ID" value="QL05p063735:mrna"/>
    <property type="gene ID" value="QL05p063735"/>
</dbReference>
<dbReference type="PANTHER" id="PTHR31286:SF178">
    <property type="entry name" value="DUF4283 DOMAIN-CONTAINING PROTEIN"/>
    <property type="match status" value="1"/>
</dbReference>
<dbReference type="InParanoid" id="A0A7N2R5A8"/>
<sequence length="378" mass="42601">MDSDFIERLQRVSLTAEEDEVIMVRLEHRAKTLEECSLSLLGRFHTTKLINFRAAKNLLRSVWKMGNDLKIMDVGDGLFQFKFAMESQLKWVINNGPRSFDNYILLLRRWEKGMMAFSVKFLTIPIWVQVWGPPFDLINKEAGRDIGQGIGRVIEVDCKSISSNQASNTPRPPQQQVLEGVHQQFSDSPTAQAHKSGKPNSHGIDGAETDPQQNVNEGNGHSYHSTIITEEGNPNIMEIVERREFNGIGINEEQISELTAEINPKNHAGLFVNVPIMYVDKEVSQVQSLETETLARLKPDGKSREQTKGTRAKVPKWTKKIREVTASKETEKNSGAVGKKRGHGKKKEEGGDRKRSKGETKNITNSMVEADTQPRRAQ</sequence>
<dbReference type="AlphaFoldDB" id="A0A7N2R5A8"/>
<feature type="compositionally biased region" description="Basic and acidic residues" evidence="1">
    <location>
        <begin position="346"/>
        <end position="360"/>
    </location>
</feature>
<evidence type="ECO:0000313" key="4">
    <source>
        <dbReference type="Proteomes" id="UP000594261"/>
    </source>
</evidence>
<feature type="compositionally biased region" description="Basic and acidic residues" evidence="1">
    <location>
        <begin position="320"/>
        <end position="332"/>
    </location>
</feature>
<feature type="compositionally biased region" description="Basic residues" evidence="1">
    <location>
        <begin position="310"/>
        <end position="319"/>
    </location>
</feature>
<dbReference type="EMBL" id="LRBV02000005">
    <property type="status" value="NOT_ANNOTATED_CDS"/>
    <property type="molecule type" value="Genomic_DNA"/>
</dbReference>
<feature type="region of interest" description="Disordered" evidence="1">
    <location>
        <begin position="297"/>
        <end position="378"/>
    </location>
</feature>
<dbReference type="PANTHER" id="PTHR31286">
    <property type="entry name" value="GLYCINE-RICH CELL WALL STRUCTURAL PROTEIN 1.8-LIKE"/>
    <property type="match status" value="1"/>
</dbReference>
<feature type="compositionally biased region" description="Polar residues" evidence="1">
    <location>
        <begin position="163"/>
        <end position="193"/>
    </location>
</feature>
<organism evidence="3 4">
    <name type="scientific">Quercus lobata</name>
    <name type="common">Valley oak</name>
    <dbReference type="NCBI Taxonomy" id="97700"/>
    <lineage>
        <taxon>Eukaryota</taxon>
        <taxon>Viridiplantae</taxon>
        <taxon>Streptophyta</taxon>
        <taxon>Embryophyta</taxon>
        <taxon>Tracheophyta</taxon>
        <taxon>Spermatophyta</taxon>
        <taxon>Magnoliopsida</taxon>
        <taxon>eudicotyledons</taxon>
        <taxon>Gunneridae</taxon>
        <taxon>Pentapetalae</taxon>
        <taxon>rosids</taxon>
        <taxon>fabids</taxon>
        <taxon>Fagales</taxon>
        <taxon>Fagaceae</taxon>
        <taxon>Quercus</taxon>
    </lineage>
</organism>
<protein>
    <recommendedName>
        <fullName evidence="2">DUF4283 domain-containing protein</fullName>
    </recommendedName>
</protein>
<reference evidence="3 4" key="1">
    <citation type="journal article" date="2016" name="G3 (Bethesda)">
        <title>First Draft Assembly and Annotation of the Genome of a California Endemic Oak Quercus lobata Nee (Fagaceae).</title>
        <authorList>
            <person name="Sork V.L."/>
            <person name="Fitz-Gibbon S.T."/>
            <person name="Puiu D."/>
            <person name="Crepeau M."/>
            <person name="Gugger P.F."/>
            <person name="Sherman R."/>
            <person name="Stevens K."/>
            <person name="Langley C.H."/>
            <person name="Pellegrini M."/>
            <person name="Salzberg S.L."/>
        </authorList>
    </citation>
    <scope>NUCLEOTIDE SEQUENCE [LARGE SCALE GENOMIC DNA]</scope>
    <source>
        <strain evidence="3 4">cv. SW786</strain>
    </source>
</reference>
<dbReference type="Pfam" id="PF14111">
    <property type="entry name" value="DUF4283"/>
    <property type="match status" value="1"/>
</dbReference>
<evidence type="ECO:0000256" key="1">
    <source>
        <dbReference type="SAM" id="MobiDB-lite"/>
    </source>
</evidence>
<evidence type="ECO:0000259" key="2">
    <source>
        <dbReference type="Pfam" id="PF14111"/>
    </source>
</evidence>
<dbReference type="InterPro" id="IPR025558">
    <property type="entry name" value="DUF4283"/>
</dbReference>
<evidence type="ECO:0000313" key="3">
    <source>
        <dbReference type="EnsemblPlants" id="QL05p063735:mrna"/>
    </source>
</evidence>
<reference evidence="3" key="2">
    <citation type="submission" date="2021-01" db="UniProtKB">
        <authorList>
            <consortium name="EnsemblPlants"/>
        </authorList>
    </citation>
    <scope>IDENTIFICATION</scope>
</reference>
<feature type="domain" description="DUF4283" evidence="2">
    <location>
        <begin position="34"/>
        <end position="113"/>
    </location>
</feature>
<feature type="compositionally biased region" description="Polar residues" evidence="1">
    <location>
        <begin position="210"/>
        <end position="228"/>
    </location>
</feature>
<dbReference type="EnsemblPlants" id="QL05p063735:mrna">
    <property type="protein sequence ID" value="QL05p063735:mrna"/>
    <property type="gene ID" value="QL05p063735"/>
</dbReference>
<name>A0A7N2R5A8_QUELO</name>
<proteinExistence type="predicted"/>
<dbReference type="Proteomes" id="UP000594261">
    <property type="component" value="Chromosome 5"/>
</dbReference>
<feature type="region of interest" description="Disordered" evidence="1">
    <location>
        <begin position="163"/>
        <end position="230"/>
    </location>
</feature>
<dbReference type="InterPro" id="IPR040256">
    <property type="entry name" value="At4g02000-like"/>
</dbReference>
<keyword evidence="4" id="KW-1185">Reference proteome</keyword>
<accession>A0A7N2R5A8</accession>